<feature type="compositionally biased region" description="Basic and acidic residues" evidence="6">
    <location>
        <begin position="323"/>
        <end position="332"/>
    </location>
</feature>
<name>J3NLS6_GAET3</name>
<dbReference type="PANTHER" id="PTHR33048:SF132">
    <property type="entry name" value="MEMBRANE PROTEIN, PUTATIVE (AFU_ORTHOLOGUE AFUA_6G07820)-RELATED"/>
    <property type="match status" value="1"/>
</dbReference>
<comment type="similarity">
    <text evidence="5">Belongs to the SAT4 family.</text>
</comment>
<evidence type="ECO:0000256" key="5">
    <source>
        <dbReference type="ARBA" id="ARBA00038359"/>
    </source>
</evidence>
<accession>J3NLS6</accession>
<keyword evidence="4 7" id="KW-0472">Membrane</keyword>
<protein>
    <recommendedName>
        <fullName evidence="8">Rhodopsin domain-containing protein</fullName>
    </recommendedName>
</protein>
<feature type="region of interest" description="Disordered" evidence="6">
    <location>
        <begin position="281"/>
        <end position="360"/>
    </location>
</feature>
<dbReference type="AlphaFoldDB" id="J3NLS6"/>
<keyword evidence="3 7" id="KW-1133">Transmembrane helix</keyword>
<feature type="transmembrane region" description="Helical" evidence="7">
    <location>
        <begin position="131"/>
        <end position="161"/>
    </location>
</feature>
<feature type="transmembrane region" description="Helical" evidence="7">
    <location>
        <begin position="96"/>
        <end position="119"/>
    </location>
</feature>
<dbReference type="PANTHER" id="PTHR33048">
    <property type="entry name" value="PTH11-LIKE INTEGRAL MEMBRANE PROTEIN (AFU_ORTHOLOGUE AFUA_5G11245)"/>
    <property type="match status" value="1"/>
</dbReference>
<dbReference type="GeneID" id="20342684"/>
<dbReference type="STRING" id="644352.J3NLS6"/>
<dbReference type="VEuPathDB" id="FungiDB:GGTG_02226"/>
<dbReference type="RefSeq" id="XP_009218261.1">
    <property type="nucleotide sequence ID" value="XM_009219997.1"/>
</dbReference>
<feature type="domain" description="Rhodopsin" evidence="8">
    <location>
        <begin position="37"/>
        <end position="273"/>
    </location>
</feature>
<dbReference type="Proteomes" id="UP000006039">
    <property type="component" value="Unassembled WGS sequence"/>
</dbReference>
<reference evidence="9" key="2">
    <citation type="submission" date="2010-07" db="EMBL/GenBank/DDBJ databases">
        <authorList>
            <consortium name="The Broad Institute Genome Sequencing Platform"/>
            <consortium name="Broad Institute Genome Sequencing Center for Infectious Disease"/>
            <person name="Ma L.-J."/>
            <person name="Dead R."/>
            <person name="Young S."/>
            <person name="Zeng Q."/>
            <person name="Koehrsen M."/>
            <person name="Alvarado L."/>
            <person name="Berlin A."/>
            <person name="Chapman S.B."/>
            <person name="Chen Z."/>
            <person name="Freedman E."/>
            <person name="Gellesch M."/>
            <person name="Goldberg J."/>
            <person name="Griggs A."/>
            <person name="Gujja S."/>
            <person name="Heilman E.R."/>
            <person name="Heiman D."/>
            <person name="Hepburn T."/>
            <person name="Howarth C."/>
            <person name="Jen D."/>
            <person name="Larson L."/>
            <person name="Mehta T."/>
            <person name="Neiman D."/>
            <person name="Pearson M."/>
            <person name="Roberts A."/>
            <person name="Saif S."/>
            <person name="Shea T."/>
            <person name="Shenoy N."/>
            <person name="Sisk P."/>
            <person name="Stolte C."/>
            <person name="Sykes S."/>
            <person name="Walk T."/>
            <person name="White J."/>
            <person name="Yandava C."/>
            <person name="Haas B."/>
            <person name="Nusbaum C."/>
            <person name="Birren B."/>
        </authorList>
    </citation>
    <scope>NUCLEOTIDE SEQUENCE</scope>
    <source>
        <strain evidence="9">R3-111a-1</strain>
    </source>
</reference>
<evidence type="ECO:0000313" key="10">
    <source>
        <dbReference type="EnsemblFungi" id="EJT82252"/>
    </source>
</evidence>
<feature type="transmembrane region" description="Helical" evidence="7">
    <location>
        <begin position="208"/>
        <end position="228"/>
    </location>
</feature>
<reference evidence="11" key="1">
    <citation type="submission" date="2010-07" db="EMBL/GenBank/DDBJ databases">
        <title>The genome sequence of Gaeumannomyces graminis var. tritici strain R3-111a-1.</title>
        <authorList>
            <consortium name="The Broad Institute Genome Sequencing Platform"/>
            <person name="Ma L.-J."/>
            <person name="Dead R."/>
            <person name="Young S."/>
            <person name="Zeng Q."/>
            <person name="Koehrsen M."/>
            <person name="Alvarado L."/>
            <person name="Berlin A."/>
            <person name="Chapman S.B."/>
            <person name="Chen Z."/>
            <person name="Freedman E."/>
            <person name="Gellesch M."/>
            <person name="Goldberg J."/>
            <person name="Griggs A."/>
            <person name="Gujja S."/>
            <person name="Heilman E.R."/>
            <person name="Heiman D."/>
            <person name="Hepburn T."/>
            <person name="Howarth C."/>
            <person name="Jen D."/>
            <person name="Larson L."/>
            <person name="Mehta T."/>
            <person name="Neiman D."/>
            <person name="Pearson M."/>
            <person name="Roberts A."/>
            <person name="Saif S."/>
            <person name="Shea T."/>
            <person name="Shenoy N."/>
            <person name="Sisk P."/>
            <person name="Stolte C."/>
            <person name="Sykes S."/>
            <person name="Walk T."/>
            <person name="White J."/>
            <person name="Yandava C."/>
            <person name="Haas B."/>
            <person name="Nusbaum C."/>
            <person name="Birren B."/>
        </authorList>
    </citation>
    <scope>NUCLEOTIDE SEQUENCE [LARGE SCALE GENOMIC DNA]</scope>
    <source>
        <strain evidence="11">R3-111a-1</strain>
    </source>
</reference>
<evidence type="ECO:0000313" key="9">
    <source>
        <dbReference type="EMBL" id="EJT82252.1"/>
    </source>
</evidence>
<dbReference type="InterPro" id="IPR049326">
    <property type="entry name" value="Rhodopsin_dom_fungi"/>
</dbReference>
<feature type="transmembrane region" description="Helical" evidence="7">
    <location>
        <begin position="53"/>
        <end position="72"/>
    </location>
</feature>
<dbReference type="InterPro" id="IPR052337">
    <property type="entry name" value="SAT4-like"/>
</dbReference>
<comment type="subcellular location">
    <subcellularLocation>
        <location evidence="1">Membrane</location>
        <topology evidence="1">Multi-pass membrane protein</topology>
    </subcellularLocation>
</comment>
<evidence type="ECO:0000256" key="1">
    <source>
        <dbReference type="ARBA" id="ARBA00004141"/>
    </source>
</evidence>
<feature type="transmembrane region" description="Helical" evidence="7">
    <location>
        <begin position="173"/>
        <end position="196"/>
    </location>
</feature>
<evidence type="ECO:0000256" key="3">
    <source>
        <dbReference type="ARBA" id="ARBA00022989"/>
    </source>
</evidence>
<dbReference type="Pfam" id="PF20684">
    <property type="entry name" value="Fung_rhodopsin"/>
    <property type="match status" value="1"/>
</dbReference>
<evidence type="ECO:0000256" key="4">
    <source>
        <dbReference type="ARBA" id="ARBA00023136"/>
    </source>
</evidence>
<gene>
    <name evidence="10" type="primary">20342684</name>
    <name evidence="9" type="ORF">GGTG_02226</name>
</gene>
<dbReference type="eggNOG" id="ENOG502SNZ8">
    <property type="taxonomic scope" value="Eukaryota"/>
</dbReference>
<evidence type="ECO:0000256" key="2">
    <source>
        <dbReference type="ARBA" id="ARBA00022692"/>
    </source>
</evidence>
<evidence type="ECO:0000259" key="8">
    <source>
        <dbReference type="Pfam" id="PF20684"/>
    </source>
</evidence>
<dbReference type="EMBL" id="GL385395">
    <property type="protein sequence ID" value="EJT82252.1"/>
    <property type="molecule type" value="Genomic_DNA"/>
</dbReference>
<feature type="transmembrane region" description="Helical" evidence="7">
    <location>
        <begin position="20"/>
        <end position="41"/>
    </location>
</feature>
<proteinExistence type="inferred from homology"/>
<dbReference type="GO" id="GO:0016020">
    <property type="term" value="C:membrane"/>
    <property type="evidence" value="ECO:0007669"/>
    <property type="project" value="UniProtKB-SubCell"/>
</dbReference>
<keyword evidence="2 7" id="KW-0812">Transmembrane</keyword>
<keyword evidence="11" id="KW-1185">Reference proteome</keyword>
<dbReference type="OrthoDB" id="3648173at2759"/>
<dbReference type="EnsemblFungi" id="EJT82252">
    <property type="protein sequence ID" value="EJT82252"/>
    <property type="gene ID" value="GGTG_02226"/>
</dbReference>
<evidence type="ECO:0000313" key="11">
    <source>
        <dbReference type="Proteomes" id="UP000006039"/>
    </source>
</evidence>
<sequence length="375" mass="40436">MAAQAVAPRVVSTETTGPVVAGVAVGFLVVNVTFTSLRLFTRATILKAVGKDDWAILAATALAIVYSVAMLFEVKYGMGRHAENITPDETLEQLKFLLLGILSYNAGMNVTKLGFLFQYRRIFHSTALRTVCFWFILYVCVWSAIQSTFLLLSCLPFAVIVPTMADKCLATLPIWYFSSAMSTATDMLIFCIPLHSVWHLQLPLKQRLMVLGIFGLGFFVCIISVYRISTLYRSVVSPDPSWDNIDAAIWSCVELGLSIMASNLPTLRPLLSRLRPGRGFSSGGGGSGSSNSYASSARRDGTHKSSPGRPLAGRPGSIGNEELALRDMDLERGGPTAGTYATASSGPPGGFAQGEQENLGRIVKTTDITVNSGSR</sequence>
<reference evidence="9" key="3">
    <citation type="submission" date="2010-09" db="EMBL/GenBank/DDBJ databases">
        <title>Annotation of Gaeumannomyces graminis var. tritici R3-111a-1.</title>
        <authorList>
            <consortium name="The Broad Institute Genome Sequencing Platform"/>
            <person name="Ma L.-J."/>
            <person name="Dead R."/>
            <person name="Young S.K."/>
            <person name="Zeng Q."/>
            <person name="Gargeya S."/>
            <person name="Fitzgerald M."/>
            <person name="Haas B."/>
            <person name="Abouelleil A."/>
            <person name="Alvarado L."/>
            <person name="Arachchi H.M."/>
            <person name="Berlin A."/>
            <person name="Brown A."/>
            <person name="Chapman S.B."/>
            <person name="Chen Z."/>
            <person name="Dunbar C."/>
            <person name="Freedman E."/>
            <person name="Gearin G."/>
            <person name="Gellesch M."/>
            <person name="Goldberg J."/>
            <person name="Griggs A."/>
            <person name="Gujja S."/>
            <person name="Heiman D."/>
            <person name="Howarth C."/>
            <person name="Larson L."/>
            <person name="Lui A."/>
            <person name="MacDonald P.J.P."/>
            <person name="Mehta T."/>
            <person name="Montmayeur A."/>
            <person name="Murphy C."/>
            <person name="Neiman D."/>
            <person name="Pearson M."/>
            <person name="Priest M."/>
            <person name="Roberts A."/>
            <person name="Saif S."/>
            <person name="Shea T."/>
            <person name="Shenoy N."/>
            <person name="Sisk P."/>
            <person name="Stolte C."/>
            <person name="Sykes S."/>
            <person name="Yandava C."/>
            <person name="Wortman J."/>
            <person name="Nusbaum C."/>
            <person name="Birren B."/>
        </authorList>
    </citation>
    <scope>NUCLEOTIDE SEQUENCE</scope>
    <source>
        <strain evidence="9">R3-111a-1</strain>
    </source>
</reference>
<reference evidence="10" key="5">
    <citation type="submission" date="2018-04" db="UniProtKB">
        <authorList>
            <consortium name="EnsemblFungi"/>
        </authorList>
    </citation>
    <scope>IDENTIFICATION</scope>
    <source>
        <strain evidence="10">R3-111a-1</strain>
    </source>
</reference>
<dbReference type="HOGENOM" id="CLU_028200_0_2_1"/>
<evidence type="ECO:0000256" key="6">
    <source>
        <dbReference type="SAM" id="MobiDB-lite"/>
    </source>
</evidence>
<organism evidence="9">
    <name type="scientific">Gaeumannomyces tritici (strain R3-111a-1)</name>
    <name type="common">Wheat and barley take-all root rot fungus</name>
    <name type="synonym">Gaeumannomyces graminis var. tritici</name>
    <dbReference type="NCBI Taxonomy" id="644352"/>
    <lineage>
        <taxon>Eukaryota</taxon>
        <taxon>Fungi</taxon>
        <taxon>Dikarya</taxon>
        <taxon>Ascomycota</taxon>
        <taxon>Pezizomycotina</taxon>
        <taxon>Sordariomycetes</taxon>
        <taxon>Sordariomycetidae</taxon>
        <taxon>Magnaporthales</taxon>
        <taxon>Magnaporthaceae</taxon>
        <taxon>Gaeumannomyces</taxon>
    </lineage>
</organism>
<reference evidence="10" key="4">
    <citation type="journal article" date="2015" name="G3 (Bethesda)">
        <title>Genome sequences of three phytopathogenic species of the Magnaporthaceae family of fungi.</title>
        <authorList>
            <person name="Okagaki L.H."/>
            <person name="Nunes C.C."/>
            <person name="Sailsbery J."/>
            <person name="Clay B."/>
            <person name="Brown D."/>
            <person name="John T."/>
            <person name="Oh Y."/>
            <person name="Young N."/>
            <person name="Fitzgerald M."/>
            <person name="Haas B.J."/>
            <person name="Zeng Q."/>
            <person name="Young S."/>
            <person name="Adiconis X."/>
            <person name="Fan L."/>
            <person name="Levin J.Z."/>
            <person name="Mitchell T.K."/>
            <person name="Okubara P.A."/>
            <person name="Farman M.L."/>
            <person name="Kohn L.M."/>
            <person name="Birren B."/>
            <person name="Ma L.-J."/>
            <person name="Dean R.A."/>
        </authorList>
    </citation>
    <scope>NUCLEOTIDE SEQUENCE</scope>
    <source>
        <strain evidence="10">R3-111a-1</strain>
    </source>
</reference>
<evidence type="ECO:0000256" key="7">
    <source>
        <dbReference type="SAM" id="Phobius"/>
    </source>
</evidence>